<gene>
    <name evidence="9" type="primary">LOC113501077</name>
</gene>
<dbReference type="CTD" id="80776"/>
<evidence type="ECO:0000256" key="7">
    <source>
        <dbReference type="ARBA" id="ARBA00039272"/>
    </source>
</evidence>
<reference evidence="9" key="1">
    <citation type="submission" date="2025-08" db="UniProtKB">
        <authorList>
            <consortium name="RefSeq"/>
        </authorList>
    </citation>
    <scope>IDENTIFICATION</scope>
</reference>
<protein>
    <recommendedName>
        <fullName evidence="7">B9 domain-containing protein 2</fullName>
    </recommendedName>
</protein>
<sequence length="153" mass="17156">MAELHILGQIRFASEFQETSSLFCRYSFQSGPNWTVVSGWPEGQTVSGWPKIIFQVSCLDSIGRSWIVGYGCCSLPAVPGPHIINVNCWVPTPTTLTDRIRQYFLGGSHQLIQSDVVNLGLNRFKLKTKSKGSIQLQVTLLLRNFSQFGVEYK</sequence>
<comment type="subcellular location">
    <subcellularLocation>
        <location evidence="1">Cytoplasm</location>
        <location evidence="1">Cytoskeleton</location>
        <location evidence="1">Cilium basal body</location>
    </subcellularLocation>
</comment>
<dbReference type="PANTHER" id="PTHR12968">
    <property type="entry name" value="B9 DOMAIN-CONTAINING"/>
    <property type="match status" value="1"/>
</dbReference>
<name>A0A7E5WCJ6_TRINI</name>
<dbReference type="GeneID" id="113501077"/>
<organism evidence="8 9">
    <name type="scientific">Trichoplusia ni</name>
    <name type="common">Cabbage looper</name>
    <dbReference type="NCBI Taxonomy" id="7111"/>
    <lineage>
        <taxon>Eukaryota</taxon>
        <taxon>Metazoa</taxon>
        <taxon>Ecdysozoa</taxon>
        <taxon>Arthropoda</taxon>
        <taxon>Hexapoda</taxon>
        <taxon>Insecta</taxon>
        <taxon>Pterygota</taxon>
        <taxon>Neoptera</taxon>
        <taxon>Endopterygota</taxon>
        <taxon>Lepidoptera</taxon>
        <taxon>Glossata</taxon>
        <taxon>Ditrysia</taxon>
        <taxon>Noctuoidea</taxon>
        <taxon>Noctuidae</taxon>
        <taxon>Plusiinae</taxon>
        <taxon>Trichoplusia</taxon>
    </lineage>
</organism>
<keyword evidence="4" id="KW-0206">Cytoskeleton</keyword>
<keyword evidence="5" id="KW-0966">Cell projection</keyword>
<dbReference type="Pfam" id="PF07162">
    <property type="entry name" value="B9-C2"/>
    <property type="match status" value="1"/>
</dbReference>
<evidence type="ECO:0000256" key="1">
    <source>
        <dbReference type="ARBA" id="ARBA00004120"/>
    </source>
</evidence>
<proteinExistence type="inferred from homology"/>
<dbReference type="GO" id="GO:0036038">
    <property type="term" value="C:MKS complex"/>
    <property type="evidence" value="ECO:0007669"/>
    <property type="project" value="TreeGrafter"/>
</dbReference>
<evidence type="ECO:0000256" key="2">
    <source>
        <dbReference type="ARBA" id="ARBA00022490"/>
    </source>
</evidence>
<dbReference type="RefSeq" id="XP_026737881.1">
    <property type="nucleotide sequence ID" value="XM_026882080.1"/>
</dbReference>
<dbReference type="InterPro" id="IPR010796">
    <property type="entry name" value="C2_B9-type_dom"/>
</dbReference>
<accession>A0A7E5WCJ6</accession>
<evidence type="ECO:0000313" key="8">
    <source>
        <dbReference type="Proteomes" id="UP000322000"/>
    </source>
</evidence>
<evidence type="ECO:0000256" key="5">
    <source>
        <dbReference type="ARBA" id="ARBA00023273"/>
    </source>
</evidence>
<keyword evidence="2" id="KW-0963">Cytoplasm</keyword>
<dbReference type="AlphaFoldDB" id="A0A7E5WCJ6"/>
<evidence type="ECO:0000256" key="4">
    <source>
        <dbReference type="ARBA" id="ARBA00023212"/>
    </source>
</evidence>
<evidence type="ECO:0000256" key="3">
    <source>
        <dbReference type="ARBA" id="ARBA00022794"/>
    </source>
</evidence>
<dbReference type="PROSITE" id="PS51381">
    <property type="entry name" value="C2_B9"/>
    <property type="match status" value="1"/>
</dbReference>
<dbReference type="Proteomes" id="UP000322000">
    <property type="component" value="Chromosome 15"/>
</dbReference>
<comment type="similarity">
    <text evidence="6">Belongs to the B9D family.</text>
</comment>
<dbReference type="PANTHER" id="PTHR12968:SF2">
    <property type="entry name" value="B9 DOMAIN-CONTAINING PROTEIN 2"/>
    <property type="match status" value="1"/>
</dbReference>
<keyword evidence="3" id="KW-0970">Cilium biogenesis/degradation</keyword>
<keyword evidence="8" id="KW-1185">Reference proteome</keyword>
<dbReference type="GO" id="GO:0060271">
    <property type="term" value="P:cilium assembly"/>
    <property type="evidence" value="ECO:0007669"/>
    <property type="project" value="TreeGrafter"/>
</dbReference>
<evidence type="ECO:0000256" key="6">
    <source>
        <dbReference type="ARBA" id="ARBA00038411"/>
    </source>
</evidence>
<evidence type="ECO:0000313" key="9">
    <source>
        <dbReference type="RefSeq" id="XP_026737881.1"/>
    </source>
</evidence>